<dbReference type="GO" id="GO:0003677">
    <property type="term" value="F:DNA binding"/>
    <property type="evidence" value="ECO:0007669"/>
    <property type="project" value="InterPro"/>
</dbReference>
<dbReference type="HAMAP" id="MF_00527">
    <property type="entry name" value="3MGH"/>
    <property type="match status" value="1"/>
</dbReference>
<accession>A0A1M4W7U9</accession>
<evidence type="ECO:0000256" key="5">
    <source>
        <dbReference type="HAMAP-Rule" id="MF_00527"/>
    </source>
</evidence>
<evidence type="ECO:0000256" key="2">
    <source>
        <dbReference type="ARBA" id="ARBA00022763"/>
    </source>
</evidence>
<name>A0A1M4W7U9_9BACT</name>
<dbReference type="RefSeq" id="WP_072834319.1">
    <property type="nucleotide sequence ID" value="NZ_FQUU01000003.1"/>
</dbReference>
<dbReference type="STRING" id="1121884.SAMN02745131_01118"/>
<proteinExistence type="inferred from homology"/>
<reference evidence="6 7" key="1">
    <citation type="submission" date="2016-11" db="EMBL/GenBank/DDBJ databases">
        <authorList>
            <person name="Jaros S."/>
            <person name="Januszkiewicz K."/>
            <person name="Wedrychowicz H."/>
        </authorList>
    </citation>
    <scope>NUCLEOTIDE SEQUENCE [LARGE SCALE GENOMIC DNA]</scope>
    <source>
        <strain evidence="6 7">DSM 18119</strain>
    </source>
</reference>
<keyword evidence="4 5" id="KW-0234">DNA repair</keyword>
<dbReference type="PANTHER" id="PTHR10429:SF0">
    <property type="entry name" value="DNA-3-METHYLADENINE GLYCOSYLASE"/>
    <property type="match status" value="1"/>
</dbReference>
<dbReference type="GO" id="GO:0006284">
    <property type="term" value="P:base-excision repair"/>
    <property type="evidence" value="ECO:0007669"/>
    <property type="project" value="InterPro"/>
</dbReference>
<dbReference type="NCBIfam" id="TIGR00567">
    <property type="entry name" value="3mg"/>
    <property type="match status" value="1"/>
</dbReference>
<dbReference type="CDD" id="cd00540">
    <property type="entry name" value="AAG"/>
    <property type="match status" value="1"/>
</dbReference>
<keyword evidence="3 5" id="KW-0378">Hydrolase</keyword>
<dbReference type="SUPFAM" id="SSF50486">
    <property type="entry name" value="FMT C-terminal domain-like"/>
    <property type="match status" value="1"/>
</dbReference>
<keyword evidence="7" id="KW-1185">Reference proteome</keyword>
<dbReference type="OrthoDB" id="9794313at2"/>
<dbReference type="InterPro" id="IPR036995">
    <property type="entry name" value="MPG_sf"/>
</dbReference>
<dbReference type="Proteomes" id="UP000184048">
    <property type="component" value="Unassembled WGS sequence"/>
</dbReference>
<dbReference type="EMBL" id="FQUU01000003">
    <property type="protein sequence ID" value="SHE77173.1"/>
    <property type="molecule type" value="Genomic_DNA"/>
</dbReference>
<evidence type="ECO:0000313" key="7">
    <source>
        <dbReference type="Proteomes" id="UP000184048"/>
    </source>
</evidence>
<dbReference type="FunFam" id="3.10.300.10:FF:000001">
    <property type="entry name" value="Putative 3-methyladenine DNA glycosylase"/>
    <property type="match status" value="1"/>
</dbReference>
<keyword evidence="2 5" id="KW-0227">DNA damage</keyword>
<dbReference type="GO" id="GO:0003905">
    <property type="term" value="F:alkylbase DNA N-glycosylase activity"/>
    <property type="evidence" value="ECO:0007669"/>
    <property type="project" value="InterPro"/>
</dbReference>
<evidence type="ECO:0000256" key="4">
    <source>
        <dbReference type="ARBA" id="ARBA00023204"/>
    </source>
</evidence>
<dbReference type="EC" id="3.2.2.-" evidence="5"/>
<dbReference type="InterPro" id="IPR011034">
    <property type="entry name" value="Formyl_transferase-like_C_sf"/>
</dbReference>
<dbReference type="Pfam" id="PF02245">
    <property type="entry name" value="Pur_DNA_glyco"/>
    <property type="match status" value="1"/>
</dbReference>
<protein>
    <recommendedName>
        <fullName evidence="5">Putative 3-methyladenine DNA glycosylase</fullName>
        <ecNumber evidence="5">3.2.2.-</ecNumber>
    </recommendedName>
</protein>
<dbReference type="AlphaFoldDB" id="A0A1M4W7U9"/>
<comment type="similarity">
    <text evidence="1 5">Belongs to the DNA glycosylase MPG family.</text>
</comment>
<dbReference type="InterPro" id="IPR003180">
    <property type="entry name" value="MPG"/>
</dbReference>
<evidence type="ECO:0000256" key="1">
    <source>
        <dbReference type="ARBA" id="ARBA00009232"/>
    </source>
</evidence>
<evidence type="ECO:0000256" key="3">
    <source>
        <dbReference type="ARBA" id="ARBA00022801"/>
    </source>
</evidence>
<dbReference type="Gene3D" id="3.10.300.10">
    <property type="entry name" value="Methylpurine-DNA glycosylase (MPG)"/>
    <property type="match status" value="1"/>
</dbReference>
<sequence>MKKLPLSFYLRNDVVKISKELLGKVLVTNWHNELTSGRIVETEAYEGEIDRASHASKGRTPRTQVLFGEGGKAYVYLCYGIHQMFNIVTNYTDAPHAILIRAVEPLEGINIMLERTGKEKLDETLTRGPGNVGKAFGFHTSQCGISLTSDELYIADDGFKVTKAMVGTSPRIGVDYAGDHAAWHYRFFIRGNRYVSGKIKS</sequence>
<gene>
    <name evidence="6" type="ORF">SAMN02745131_01118</name>
</gene>
<evidence type="ECO:0000313" key="6">
    <source>
        <dbReference type="EMBL" id="SHE77173.1"/>
    </source>
</evidence>
<dbReference type="PANTHER" id="PTHR10429">
    <property type="entry name" value="DNA-3-METHYLADENINE GLYCOSYLASE"/>
    <property type="match status" value="1"/>
</dbReference>
<organism evidence="6 7">
    <name type="scientific">Flavisolibacter ginsengisoli DSM 18119</name>
    <dbReference type="NCBI Taxonomy" id="1121884"/>
    <lineage>
        <taxon>Bacteria</taxon>
        <taxon>Pseudomonadati</taxon>
        <taxon>Bacteroidota</taxon>
        <taxon>Chitinophagia</taxon>
        <taxon>Chitinophagales</taxon>
        <taxon>Chitinophagaceae</taxon>
        <taxon>Flavisolibacter</taxon>
    </lineage>
</organism>